<dbReference type="AlphaFoldDB" id="A0A0C2BPU3"/>
<organism evidence="2 3">
    <name type="scientific">Noviherbaspirillum autotrophicum</name>
    <dbReference type="NCBI Taxonomy" id="709839"/>
    <lineage>
        <taxon>Bacteria</taxon>
        <taxon>Pseudomonadati</taxon>
        <taxon>Pseudomonadota</taxon>
        <taxon>Betaproteobacteria</taxon>
        <taxon>Burkholderiales</taxon>
        <taxon>Oxalobacteraceae</taxon>
        <taxon>Noviherbaspirillum</taxon>
    </lineage>
</organism>
<name>A0A0C2BPU3_9BURK</name>
<accession>A0A0C2BPU3</accession>
<feature type="chain" id="PRO_5002163208" description="Aspartate carbamoyltransferase" evidence="1">
    <location>
        <begin position="29"/>
        <end position="163"/>
    </location>
</feature>
<sequence>MRLKARRVCRTAKVLAALLLLNGSTAFAQTRQEHVHQMSHSAMPFDASKTVHVFRMTESGGMQQVIARDPGDTDQVSLVRQHLKHEAGRFQHGDYADPATLHGADMPGLKELHAGASRIKISYTELPAGAAITFRTADLHLITAIHRWFGAQLSEHGVDARAE</sequence>
<keyword evidence="1" id="KW-0732">Signal</keyword>
<evidence type="ECO:0000313" key="3">
    <source>
        <dbReference type="Proteomes" id="UP000031572"/>
    </source>
</evidence>
<comment type="caution">
    <text evidence="2">The sequence shown here is derived from an EMBL/GenBank/DDBJ whole genome shotgun (WGS) entry which is preliminary data.</text>
</comment>
<evidence type="ECO:0000313" key="2">
    <source>
        <dbReference type="EMBL" id="KIF80076.1"/>
    </source>
</evidence>
<dbReference type="EMBL" id="JWJG01000028">
    <property type="protein sequence ID" value="KIF80076.1"/>
    <property type="molecule type" value="Genomic_DNA"/>
</dbReference>
<dbReference type="STRING" id="709839.TSA66_03430"/>
<evidence type="ECO:0008006" key="4">
    <source>
        <dbReference type="Google" id="ProtNLM"/>
    </source>
</evidence>
<reference evidence="2 3" key="1">
    <citation type="submission" date="2014-12" db="EMBL/GenBank/DDBJ databases">
        <title>Denitrispirillum autotrophicum gen. nov., sp. nov., Denitrifying, Facultatively Autotrophic Bacteria Isolated from Rice Paddy Soil.</title>
        <authorList>
            <person name="Ishii S."/>
            <person name="Ashida N."/>
            <person name="Ohno H."/>
            <person name="Otsuka S."/>
            <person name="Yokota A."/>
            <person name="Senoo K."/>
        </authorList>
    </citation>
    <scope>NUCLEOTIDE SEQUENCE [LARGE SCALE GENOMIC DNA]</scope>
    <source>
        <strain evidence="2 3">TSA66</strain>
    </source>
</reference>
<gene>
    <name evidence="2" type="ORF">TSA66_03430</name>
</gene>
<evidence type="ECO:0000256" key="1">
    <source>
        <dbReference type="SAM" id="SignalP"/>
    </source>
</evidence>
<keyword evidence="3" id="KW-1185">Reference proteome</keyword>
<dbReference type="RefSeq" id="WP_040038986.1">
    <property type="nucleotide sequence ID" value="NZ_JWJG01000028.1"/>
</dbReference>
<protein>
    <recommendedName>
        <fullName evidence="4">Aspartate carbamoyltransferase</fullName>
    </recommendedName>
</protein>
<dbReference type="OrthoDB" id="5573113at2"/>
<dbReference type="Proteomes" id="UP000031572">
    <property type="component" value="Unassembled WGS sequence"/>
</dbReference>
<feature type="signal peptide" evidence="1">
    <location>
        <begin position="1"/>
        <end position="28"/>
    </location>
</feature>
<proteinExistence type="predicted"/>